<name>A0A382CYU4_9ZZZZ</name>
<dbReference type="Pfam" id="PF04055">
    <property type="entry name" value="Radical_SAM"/>
    <property type="match status" value="1"/>
</dbReference>
<accession>A0A382CYU4</accession>
<keyword evidence="3" id="KW-0408">Iron</keyword>
<dbReference type="InterPro" id="IPR050105">
    <property type="entry name" value="MoCo_biosynth_MoaA/MoaC"/>
</dbReference>
<feature type="non-terminal residue" evidence="7">
    <location>
        <position position="207"/>
    </location>
</feature>
<sequence>MLDLQGRNINKLRISVSEACNMACSYCVTGINEHQVAPDQLPMQDLLKLATLLHRHAGIEKIRITGGEPLLYRELVPFVEGLSESGLEDIGMTSNGLLLARSVPSLAKAGLKHINLSLDSLQPERFRKMGRAGSLRSTLDGIDASLEAGLRLKINMVVMKGENEDEVADVLEFGIARGIEVRFLELMRMGPLYQNGDFKLVTMEEIL</sequence>
<evidence type="ECO:0000256" key="4">
    <source>
        <dbReference type="ARBA" id="ARBA00023014"/>
    </source>
</evidence>
<proteinExistence type="predicted"/>
<keyword evidence="4" id="KW-0411">Iron-sulfur</keyword>
<dbReference type="SFLD" id="SFLDG01386">
    <property type="entry name" value="main_SPASM_domain-containing"/>
    <property type="match status" value="1"/>
</dbReference>
<dbReference type="InterPro" id="IPR007197">
    <property type="entry name" value="rSAM"/>
</dbReference>
<dbReference type="GO" id="GO:0046872">
    <property type="term" value="F:metal ion binding"/>
    <property type="evidence" value="ECO:0007669"/>
    <property type="project" value="UniProtKB-KW"/>
</dbReference>
<dbReference type="GO" id="GO:0006777">
    <property type="term" value="P:Mo-molybdopterin cofactor biosynthetic process"/>
    <property type="evidence" value="ECO:0007669"/>
    <property type="project" value="UniProtKB-KW"/>
</dbReference>
<dbReference type="PANTHER" id="PTHR22960">
    <property type="entry name" value="MOLYBDOPTERIN COFACTOR SYNTHESIS PROTEIN A"/>
    <property type="match status" value="1"/>
</dbReference>
<gene>
    <name evidence="7" type="ORF">METZ01_LOCUS183351</name>
</gene>
<protein>
    <recommendedName>
        <fullName evidence="6">Radical SAM core domain-containing protein</fullName>
    </recommendedName>
</protein>
<evidence type="ECO:0000256" key="3">
    <source>
        <dbReference type="ARBA" id="ARBA00023004"/>
    </source>
</evidence>
<dbReference type="Gene3D" id="3.20.20.70">
    <property type="entry name" value="Aldolase class I"/>
    <property type="match status" value="1"/>
</dbReference>
<evidence type="ECO:0000256" key="2">
    <source>
        <dbReference type="ARBA" id="ARBA00022723"/>
    </source>
</evidence>
<dbReference type="PANTHER" id="PTHR22960:SF0">
    <property type="entry name" value="MOLYBDENUM COFACTOR BIOSYNTHESIS PROTEIN 1"/>
    <property type="match status" value="1"/>
</dbReference>
<dbReference type="InterPro" id="IPR013785">
    <property type="entry name" value="Aldolase_TIM"/>
</dbReference>
<dbReference type="SMART" id="SM00729">
    <property type="entry name" value="Elp3"/>
    <property type="match status" value="1"/>
</dbReference>
<keyword evidence="2" id="KW-0479">Metal-binding</keyword>
<evidence type="ECO:0000256" key="5">
    <source>
        <dbReference type="ARBA" id="ARBA00023150"/>
    </source>
</evidence>
<dbReference type="PROSITE" id="PS51918">
    <property type="entry name" value="RADICAL_SAM"/>
    <property type="match status" value="1"/>
</dbReference>
<keyword evidence="1" id="KW-0949">S-adenosyl-L-methionine</keyword>
<evidence type="ECO:0000256" key="1">
    <source>
        <dbReference type="ARBA" id="ARBA00022691"/>
    </source>
</evidence>
<evidence type="ECO:0000259" key="6">
    <source>
        <dbReference type="PROSITE" id="PS51918"/>
    </source>
</evidence>
<dbReference type="SFLD" id="SFLDS00029">
    <property type="entry name" value="Radical_SAM"/>
    <property type="match status" value="1"/>
</dbReference>
<dbReference type="CDD" id="cd01335">
    <property type="entry name" value="Radical_SAM"/>
    <property type="match status" value="1"/>
</dbReference>
<organism evidence="7">
    <name type="scientific">marine metagenome</name>
    <dbReference type="NCBI Taxonomy" id="408172"/>
    <lineage>
        <taxon>unclassified sequences</taxon>
        <taxon>metagenomes</taxon>
        <taxon>ecological metagenomes</taxon>
    </lineage>
</organism>
<dbReference type="GO" id="GO:0061798">
    <property type="term" value="F:GTP 3',8'-cyclase activity"/>
    <property type="evidence" value="ECO:0007669"/>
    <property type="project" value="TreeGrafter"/>
</dbReference>
<feature type="domain" description="Radical SAM core" evidence="6">
    <location>
        <begin position="4"/>
        <end position="207"/>
    </location>
</feature>
<evidence type="ECO:0000313" key="7">
    <source>
        <dbReference type="EMBL" id="SVB30497.1"/>
    </source>
</evidence>
<keyword evidence="5" id="KW-0501">Molybdenum cofactor biosynthesis</keyword>
<dbReference type="GO" id="GO:0051536">
    <property type="term" value="F:iron-sulfur cluster binding"/>
    <property type="evidence" value="ECO:0007669"/>
    <property type="project" value="UniProtKB-KW"/>
</dbReference>
<dbReference type="GO" id="GO:0061799">
    <property type="term" value="F:cyclic pyranopterin monophosphate synthase activity"/>
    <property type="evidence" value="ECO:0007669"/>
    <property type="project" value="TreeGrafter"/>
</dbReference>
<dbReference type="AlphaFoldDB" id="A0A382CYU4"/>
<dbReference type="EMBL" id="UINC01036475">
    <property type="protein sequence ID" value="SVB30497.1"/>
    <property type="molecule type" value="Genomic_DNA"/>
</dbReference>
<dbReference type="InterPro" id="IPR058240">
    <property type="entry name" value="rSAM_sf"/>
</dbReference>
<dbReference type="InterPro" id="IPR006638">
    <property type="entry name" value="Elp3/MiaA/NifB-like_rSAM"/>
</dbReference>
<dbReference type="SFLD" id="SFLDG01067">
    <property type="entry name" value="SPASM/twitch_domain_containing"/>
    <property type="match status" value="1"/>
</dbReference>
<reference evidence="7" key="1">
    <citation type="submission" date="2018-05" db="EMBL/GenBank/DDBJ databases">
        <authorList>
            <person name="Lanie J.A."/>
            <person name="Ng W.-L."/>
            <person name="Kazmierczak K.M."/>
            <person name="Andrzejewski T.M."/>
            <person name="Davidsen T.M."/>
            <person name="Wayne K.J."/>
            <person name="Tettelin H."/>
            <person name="Glass J.I."/>
            <person name="Rusch D."/>
            <person name="Podicherti R."/>
            <person name="Tsui H.-C.T."/>
            <person name="Winkler M.E."/>
        </authorList>
    </citation>
    <scope>NUCLEOTIDE SEQUENCE</scope>
</reference>
<dbReference type="SUPFAM" id="SSF102114">
    <property type="entry name" value="Radical SAM enzymes"/>
    <property type="match status" value="1"/>
</dbReference>